<feature type="domain" description="RsbT co-antagonist protein RsbRD N-terminal" evidence="3">
    <location>
        <begin position="26"/>
        <end position="135"/>
    </location>
</feature>
<accession>A0A6P0GHA5</accession>
<comment type="caution">
    <text evidence="5">The sequence shown here is derived from an EMBL/GenBank/DDBJ whole genome shotgun (WGS) entry which is preliminary data.</text>
</comment>
<dbReference type="InterPro" id="IPR042070">
    <property type="entry name" value="PucR_C-HTH_sf"/>
</dbReference>
<evidence type="ECO:0000259" key="2">
    <source>
        <dbReference type="Pfam" id="PF13556"/>
    </source>
</evidence>
<dbReference type="Pfam" id="PF14361">
    <property type="entry name" value="RsbRD_N"/>
    <property type="match status" value="1"/>
</dbReference>
<dbReference type="Pfam" id="PF17853">
    <property type="entry name" value="GGDEF_2"/>
    <property type="match status" value="1"/>
</dbReference>
<reference evidence="5 6" key="1">
    <citation type="submission" date="2019-12" db="EMBL/GenBank/DDBJ databases">
        <title>WGS of CPCC 203550 I12A-02606.</title>
        <authorList>
            <person name="Jiang Z."/>
        </authorList>
    </citation>
    <scope>NUCLEOTIDE SEQUENCE [LARGE SCALE GENOMIC DNA]</scope>
    <source>
        <strain evidence="5 6">I12A-02606</strain>
    </source>
</reference>
<dbReference type="PANTHER" id="PTHR33744">
    <property type="entry name" value="CARBOHYDRATE DIACID REGULATOR"/>
    <property type="match status" value="1"/>
</dbReference>
<dbReference type="InterPro" id="IPR025736">
    <property type="entry name" value="PucR_C-HTH_dom"/>
</dbReference>
<dbReference type="Proteomes" id="UP000471126">
    <property type="component" value="Unassembled WGS sequence"/>
</dbReference>
<feature type="domain" description="PucR C-terminal helix-turn-helix" evidence="2">
    <location>
        <begin position="323"/>
        <end position="379"/>
    </location>
</feature>
<evidence type="ECO:0000259" key="4">
    <source>
        <dbReference type="Pfam" id="PF17853"/>
    </source>
</evidence>
<evidence type="ECO:0000256" key="1">
    <source>
        <dbReference type="ARBA" id="ARBA00006754"/>
    </source>
</evidence>
<proteinExistence type="inferred from homology"/>
<dbReference type="AlphaFoldDB" id="A0A6P0GHA5"/>
<evidence type="ECO:0000313" key="5">
    <source>
        <dbReference type="EMBL" id="NEM06572.1"/>
    </source>
</evidence>
<gene>
    <name evidence="5" type="ORF">GCU54_11170</name>
</gene>
<protein>
    <submittedName>
        <fullName evidence="5">PucR family transcriptional regulator</fullName>
    </submittedName>
</protein>
<dbReference type="EMBL" id="JAAGWE010000017">
    <property type="protein sequence ID" value="NEM06572.1"/>
    <property type="molecule type" value="Genomic_DNA"/>
</dbReference>
<evidence type="ECO:0000259" key="3">
    <source>
        <dbReference type="Pfam" id="PF14361"/>
    </source>
</evidence>
<dbReference type="Pfam" id="PF13556">
    <property type="entry name" value="HTH_30"/>
    <property type="match status" value="1"/>
</dbReference>
<dbReference type="InterPro" id="IPR025751">
    <property type="entry name" value="RsbRD_N_dom"/>
</dbReference>
<name>A0A6P0GHA5_9ACTN</name>
<dbReference type="Gene3D" id="1.10.10.2840">
    <property type="entry name" value="PucR C-terminal helix-turn-helix domain"/>
    <property type="match status" value="1"/>
</dbReference>
<comment type="similarity">
    <text evidence="1">Belongs to the CdaR family.</text>
</comment>
<feature type="domain" description="CdaR GGDEF-like" evidence="4">
    <location>
        <begin position="147"/>
        <end position="273"/>
    </location>
</feature>
<sequence length="391" mass="41100">MADSGVWTAEIGAAAARDHDLPPGLLDGYLDALVVVARTGHRLSRAQEDECRRLGAQAAEAGVTLPAMVDLYMTASGRLWPRLPDLVPGPQGTPMRAGALVAMGEAVWRAADTALAALATGHLQSQQQTVRREEAFRREFVDDLLSGRSAVGSLVERAQRLGLTLSAPHLVTITEVEGHVDAGTRGVAAVEEAVRARMGARGLLVAAKDGRLVCVLSAGPRGAADGRLLAEIAGSVVDGLTRGAAWRTAVGRPHAGPQGVVLSYREAQEALDVGGRLGLPGRVVEARDLLVYRVLLRDEEAIADLVETVLGPLAAARGGAGPLLETLETYFATGGNAADTARRLHLSVRAVTYRLDRVRQLTGRSAADPTQHLTLLVAVTGARLLAWPGDR</sequence>
<dbReference type="InterPro" id="IPR041522">
    <property type="entry name" value="CdaR_GGDEF"/>
</dbReference>
<dbReference type="PANTHER" id="PTHR33744:SF1">
    <property type="entry name" value="DNA-BINDING TRANSCRIPTIONAL ACTIVATOR ADER"/>
    <property type="match status" value="1"/>
</dbReference>
<evidence type="ECO:0000313" key="6">
    <source>
        <dbReference type="Proteomes" id="UP000471126"/>
    </source>
</evidence>
<dbReference type="InterPro" id="IPR051448">
    <property type="entry name" value="CdaR-like_regulators"/>
</dbReference>
<dbReference type="RefSeq" id="WP_163476711.1">
    <property type="nucleotide sequence ID" value="NZ_JAAGWE010000017.1"/>
</dbReference>
<organism evidence="5 6">
    <name type="scientific">Geodermatophilus normandii</name>
    <dbReference type="NCBI Taxonomy" id="1137989"/>
    <lineage>
        <taxon>Bacteria</taxon>
        <taxon>Bacillati</taxon>
        <taxon>Actinomycetota</taxon>
        <taxon>Actinomycetes</taxon>
        <taxon>Geodermatophilales</taxon>
        <taxon>Geodermatophilaceae</taxon>
        <taxon>Geodermatophilus</taxon>
    </lineage>
</organism>